<protein>
    <recommendedName>
        <fullName evidence="6">Fatty acid hydroxylase domain-containing protein</fullName>
    </recommendedName>
</protein>
<organism evidence="4 5">
    <name type="scientific">Brassica napus</name>
    <name type="common">Rape</name>
    <dbReference type="NCBI Taxonomy" id="3708"/>
    <lineage>
        <taxon>Eukaryota</taxon>
        <taxon>Viridiplantae</taxon>
        <taxon>Streptophyta</taxon>
        <taxon>Embryophyta</taxon>
        <taxon>Tracheophyta</taxon>
        <taxon>Spermatophyta</taxon>
        <taxon>Magnoliopsida</taxon>
        <taxon>eudicotyledons</taxon>
        <taxon>Gunneridae</taxon>
        <taxon>Pentapetalae</taxon>
        <taxon>rosids</taxon>
        <taxon>malvids</taxon>
        <taxon>Brassicales</taxon>
        <taxon>Brassicaceae</taxon>
        <taxon>Brassiceae</taxon>
        <taxon>Brassica</taxon>
    </lineage>
</organism>
<keyword evidence="3" id="KW-0472">Membrane</keyword>
<accession>A0ABQ8AAD8</accession>
<name>A0ABQ8AAD8_BRANA</name>
<reference evidence="4 5" key="1">
    <citation type="submission" date="2021-05" db="EMBL/GenBank/DDBJ databases">
        <title>Genome Assembly of Synthetic Allotetraploid Brassica napus Reveals Homoeologous Exchanges between Subgenomes.</title>
        <authorList>
            <person name="Davis J.T."/>
        </authorList>
    </citation>
    <scope>NUCLEOTIDE SEQUENCE [LARGE SCALE GENOMIC DNA]</scope>
    <source>
        <strain evidence="5">cv. Da-Ae</strain>
        <tissue evidence="4">Seedling</tissue>
    </source>
</reference>
<feature type="transmembrane region" description="Helical" evidence="3">
    <location>
        <begin position="163"/>
        <end position="181"/>
    </location>
</feature>
<feature type="coiled-coil region" evidence="1">
    <location>
        <begin position="253"/>
        <end position="280"/>
    </location>
</feature>
<keyword evidence="3" id="KW-0812">Transmembrane</keyword>
<dbReference type="PANTHER" id="PTHR35480:SF1">
    <property type="entry name" value="MATERNAL EFFECT EMBRYO ARREST 22"/>
    <property type="match status" value="1"/>
</dbReference>
<gene>
    <name evidence="4" type="ORF">HID58_051913</name>
</gene>
<dbReference type="EMBL" id="JAGKQM010000013">
    <property type="protein sequence ID" value="KAH0889484.1"/>
    <property type="molecule type" value="Genomic_DNA"/>
</dbReference>
<proteinExistence type="predicted"/>
<sequence>MVVRKKMCRGMLKKLTSGVSLCDHICKMVAQGFTVDLNKPLVFQVGHLGESYEEWVHQPIVTKEGPRFFHSDFWEFLTLTRWWVIPVIWLPVAIWCISKSVSMGLSLTEIFPLIALGIFIWTFIEYTLHRFLFHIKTKSYWGNTAHYLLHGCHHKHPMDHLRLVFPPAATAVLCFPFWNLVKLFATPSTTPALFGGGMLGYVMYDVTHYYLHHAQPTRAVTKNLKCLGHYPPQKPLKESSSWQGKYLGMKKRRDACKEAIEILQKAMAAANDEKANLQKSKSSDFLHLNFGTVCEVASDRGELREMADNRDAQEDESVEKSSLEKEICVLKSEILTLQKRLERRNLQERSEEVEFLQGSSGEKEISELKSLLKKETLRADNSEEEREQICKELNKTKALLVKYEDIKPHVPEVEKEISLVKNLLASERHKTESERKKAEAEKKKADQYLSELVVLRSTAQKTSSDLRALSSSIETVKKQLESEKQKTLKERKRADMESAKAKEQMKLAEDLSKKFEIIRARNEELKKEAELQSASSKVKFAENSAKLEEKIRINKNEAMAWKSRADDLTQQLQEVQLVTEGLKNRDLEKAKVRLLKKELKFKRKCAKHSKEVAEFERFRREFQAEEIGRLTLEFRSLTNRMNLLDKFSRGTSGRAKDRMKLQMVQSQKNRSGGKHSDARCQLVASSGSQEKVRKLSTQLIAKSRQGVYESVLGTISQLESPTGGSRKSQTSGEISSATSCSDGQILTSQGAQQFSVTTSAKTSKDEAHIQPANSTMFQKIDTKENGNLCLVADNCLQGRQRDNHEVVNEHSPKRKRMPEVDESRKHQSDGDTQKKLQLREKLGTSQSVEEKETLVLDIQGGSTANCTKFSKKRRVSCEKKTVMRNSLELNRSVRTQGNKAGSTQVAWNTMCLSTAKGHAASALFLEDIVATDVMKLLELEKPEDESHYNMARESLLSPDLPQVDFLDSLIVNEDKNPATALDLVARDNVDLSDTINSSEAFSTQSASVTDKMPPMSTTVHDDTLRHFVVFSNIEDQISIIRIFHAANNCIQRCPSITRAEWAVPAILFSLKMEENLLARDRVCVFLSLLLHNFSVVSSMNIGNILDDNACSCLDSFSKHIDGVMADTEARCIISEFLEELLSLLQDLLSEQRVLFCVESSETSESDLSIPVTLNGVSVALFRRMALIDHLVAGSAIMAAICTAVDRVGFIREASFEILHKNSHEKSSVPLTILHVFAHIAGEKMMSSSDHDVSVAVLKSIVMFLEKRHFGTGNAYMHPGKNKCLFSNKSSSLEAMASMLMEIIQEFTKSNTLHQSFTEKSEFRAAHQDFQCVLGRDQSVTLCDILSLVKLIACYTEWDWTSANIVAPLLKILGMPLAMNLSVAIVSLLGELSSIGVDAGGYENEGISNLREKLSAFLQCETTLKAGFAVQIATVSSLMKTLHLDFSVVVQGKTTMLPGCGDHSLSASANLVTKWFSLLSDEQRVFSNKFLQTSVVR</sequence>
<evidence type="ECO:0008006" key="6">
    <source>
        <dbReference type="Google" id="ProtNLM"/>
    </source>
</evidence>
<feature type="region of interest" description="Disordered" evidence="2">
    <location>
        <begin position="480"/>
        <end position="501"/>
    </location>
</feature>
<keyword evidence="1" id="KW-0175">Coiled coil</keyword>
<evidence type="ECO:0000313" key="5">
    <source>
        <dbReference type="Proteomes" id="UP000824890"/>
    </source>
</evidence>
<dbReference type="PANTHER" id="PTHR35480">
    <property type="entry name" value="MATERNAL EFFECT EMBRYO ARREST 22"/>
    <property type="match status" value="1"/>
</dbReference>
<keyword evidence="3" id="KW-1133">Transmembrane helix</keyword>
<evidence type="ECO:0000256" key="1">
    <source>
        <dbReference type="SAM" id="Coils"/>
    </source>
</evidence>
<evidence type="ECO:0000256" key="3">
    <source>
        <dbReference type="SAM" id="Phobius"/>
    </source>
</evidence>
<comment type="caution">
    <text evidence="4">The sequence shown here is derived from an EMBL/GenBank/DDBJ whole genome shotgun (WGS) entry which is preliminary data.</text>
</comment>
<evidence type="ECO:0000313" key="4">
    <source>
        <dbReference type="EMBL" id="KAH0889484.1"/>
    </source>
</evidence>
<evidence type="ECO:0000256" key="2">
    <source>
        <dbReference type="SAM" id="MobiDB-lite"/>
    </source>
</evidence>
<keyword evidence="5" id="KW-1185">Reference proteome</keyword>
<feature type="region of interest" description="Disordered" evidence="2">
    <location>
        <begin position="801"/>
        <end position="844"/>
    </location>
</feature>
<feature type="transmembrane region" description="Helical" evidence="3">
    <location>
        <begin position="104"/>
        <end position="124"/>
    </location>
</feature>
<feature type="transmembrane region" description="Helical" evidence="3">
    <location>
        <begin position="79"/>
        <end position="97"/>
    </location>
</feature>
<dbReference type="Proteomes" id="UP000824890">
    <property type="component" value="Unassembled WGS sequence"/>
</dbReference>
<feature type="region of interest" description="Disordered" evidence="2">
    <location>
        <begin position="717"/>
        <end position="742"/>
    </location>
</feature>